<dbReference type="InterPro" id="IPR014327">
    <property type="entry name" value="RNA_pol_sigma70_bacteroid"/>
</dbReference>
<evidence type="ECO:0000256" key="4">
    <source>
        <dbReference type="ARBA" id="ARBA00023163"/>
    </source>
</evidence>
<dbReference type="SUPFAM" id="SSF88659">
    <property type="entry name" value="Sigma3 and sigma4 domains of RNA polymerase sigma factors"/>
    <property type="match status" value="1"/>
</dbReference>
<evidence type="ECO:0000259" key="5">
    <source>
        <dbReference type="Pfam" id="PF04542"/>
    </source>
</evidence>
<dbReference type="InterPro" id="IPR013325">
    <property type="entry name" value="RNA_pol_sigma_r2"/>
</dbReference>
<proteinExistence type="inferred from homology"/>
<reference evidence="8" key="1">
    <citation type="journal article" date="2019" name="Int. J. Syst. Evol. Microbiol.">
        <title>The Global Catalogue of Microorganisms (GCM) 10K type strain sequencing project: providing services to taxonomists for standard genome sequencing and annotation.</title>
        <authorList>
            <consortium name="The Broad Institute Genomics Platform"/>
            <consortium name="The Broad Institute Genome Sequencing Center for Infectious Disease"/>
            <person name="Wu L."/>
            <person name="Ma J."/>
        </authorList>
    </citation>
    <scope>NUCLEOTIDE SEQUENCE [LARGE SCALE GENOMIC DNA]</scope>
    <source>
        <strain evidence="8">CCUG 58938</strain>
    </source>
</reference>
<dbReference type="InterPro" id="IPR036388">
    <property type="entry name" value="WH-like_DNA-bd_sf"/>
</dbReference>
<comment type="similarity">
    <text evidence="1">Belongs to the sigma-70 factor family. ECF subfamily.</text>
</comment>
<feature type="domain" description="RNA polymerase sigma-70 region 2" evidence="5">
    <location>
        <begin position="28"/>
        <end position="89"/>
    </location>
</feature>
<keyword evidence="3" id="KW-0731">Sigma factor</keyword>
<dbReference type="InterPro" id="IPR014284">
    <property type="entry name" value="RNA_pol_sigma-70_dom"/>
</dbReference>
<dbReference type="NCBIfam" id="TIGR02985">
    <property type="entry name" value="Sig70_bacteroi1"/>
    <property type="match status" value="1"/>
</dbReference>
<evidence type="ECO:0000256" key="3">
    <source>
        <dbReference type="ARBA" id="ARBA00023082"/>
    </source>
</evidence>
<dbReference type="Pfam" id="PF08281">
    <property type="entry name" value="Sigma70_r4_2"/>
    <property type="match status" value="1"/>
</dbReference>
<dbReference type="NCBIfam" id="TIGR02937">
    <property type="entry name" value="sigma70-ECF"/>
    <property type="match status" value="1"/>
</dbReference>
<evidence type="ECO:0000313" key="7">
    <source>
        <dbReference type="EMBL" id="MFD1003690.1"/>
    </source>
</evidence>
<dbReference type="Pfam" id="PF04542">
    <property type="entry name" value="Sigma70_r2"/>
    <property type="match status" value="1"/>
</dbReference>
<dbReference type="RefSeq" id="WP_377586644.1">
    <property type="nucleotide sequence ID" value="NZ_JBHTKA010000016.1"/>
</dbReference>
<keyword evidence="2" id="KW-0805">Transcription regulation</keyword>
<dbReference type="PANTHER" id="PTHR43133">
    <property type="entry name" value="RNA POLYMERASE ECF-TYPE SIGMA FACTO"/>
    <property type="match status" value="1"/>
</dbReference>
<dbReference type="CDD" id="cd06171">
    <property type="entry name" value="Sigma70_r4"/>
    <property type="match status" value="1"/>
</dbReference>
<dbReference type="InterPro" id="IPR013249">
    <property type="entry name" value="RNA_pol_sigma70_r4_t2"/>
</dbReference>
<dbReference type="Proteomes" id="UP001597112">
    <property type="component" value="Unassembled WGS sequence"/>
</dbReference>
<dbReference type="EMBL" id="JBHTKA010000016">
    <property type="protein sequence ID" value="MFD1003690.1"/>
    <property type="molecule type" value="Genomic_DNA"/>
</dbReference>
<dbReference type="InterPro" id="IPR013324">
    <property type="entry name" value="RNA_pol_sigma_r3/r4-like"/>
</dbReference>
<organism evidence="7 8">
    <name type="scientific">Ohtaekwangia kribbensis</name>
    <dbReference type="NCBI Taxonomy" id="688913"/>
    <lineage>
        <taxon>Bacteria</taxon>
        <taxon>Pseudomonadati</taxon>
        <taxon>Bacteroidota</taxon>
        <taxon>Cytophagia</taxon>
        <taxon>Cytophagales</taxon>
        <taxon>Fulvivirgaceae</taxon>
        <taxon>Ohtaekwangia</taxon>
    </lineage>
</organism>
<accession>A0ABW3KBN1</accession>
<dbReference type="Gene3D" id="1.10.10.10">
    <property type="entry name" value="Winged helix-like DNA-binding domain superfamily/Winged helix DNA-binding domain"/>
    <property type="match status" value="1"/>
</dbReference>
<dbReference type="SUPFAM" id="SSF88946">
    <property type="entry name" value="Sigma2 domain of RNA polymerase sigma factors"/>
    <property type="match status" value="1"/>
</dbReference>
<dbReference type="InterPro" id="IPR039425">
    <property type="entry name" value="RNA_pol_sigma-70-like"/>
</dbReference>
<protein>
    <submittedName>
        <fullName evidence="7">RNA polymerase sigma-70 factor</fullName>
    </submittedName>
</protein>
<dbReference type="Gene3D" id="1.10.1740.10">
    <property type="match status" value="1"/>
</dbReference>
<name>A0ABW3KBN1_9BACT</name>
<sequence length="193" mass="22615">MNKLKNYSDQDLIDLLKQQDIAAFEEIYNRYWYKLYATAYKRIQSREAAEEFVQDIFTSLWINRDLVHIKSLSAYLFTAVKYKVINHLHHEGIRKQYVDLQLRTQSEIDNSTEELVLVNDLHVSVEKEISKLPPKCQQVFKLSRQENLTMKQIASQLGISEKTVEHQLGKALRVLKMNIKQLVVLVLSSMGLF</sequence>
<evidence type="ECO:0000256" key="1">
    <source>
        <dbReference type="ARBA" id="ARBA00010641"/>
    </source>
</evidence>
<evidence type="ECO:0000256" key="2">
    <source>
        <dbReference type="ARBA" id="ARBA00023015"/>
    </source>
</evidence>
<evidence type="ECO:0000313" key="8">
    <source>
        <dbReference type="Proteomes" id="UP001597112"/>
    </source>
</evidence>
<evidence type="ECO:0000259" key="6">
    <source>
        <dbReference type="Pfam" id="PF08281"/>
    </source>
</evidence>
<comment type="caution">
    <text evidence="7">The sequence shown here is derived from an EMBL/GenBank/DDBJ whole genome shotgun (WGS) entry which is preliminary data.</text>
</comment>
<feature type="domain" description="RNA polymerase sigma factor 70 region 4 type 2" evidence="6">
    <location>
        <begin position="124"/>
        <end position="173"/>
    </location>
</feature>
<dbReference type="InterPro" id="IPR007627">
    <property type="entry name" value="RNA_pol_sigma70_r2"/>
</dbReference>
<keyword evidence="8" id="KW-1185">Reference proteome</keyword>
<gene>
    <name evidence="7" type="ORF">ACFQ21_30470</name>
</gene>
<keyword evidence="4" id="KW-0804">Transcription</keyword>
<dbReference type="PANTHER" id="PTHR43133:SF46">
    <property type="entry name" value="RNA POLYMERASE SIGMA-70 FACTOR ECF SUBFAMILY"/>
    <property type="match status" value="1"/>
</dbReference>